<dbReference type="InterPro" id="IPR002052">
    <property type="entry name" value="DNA_methylase_N6_adenine_CS"/>
</dbReference>
<reference evidence="3" key="2">
    <citation type="submission" date="2020-01" db="EMBL/GenBank/DDBJ databases">
        <authorList>
            <person name="Hornung B."/>
        </authorList>
    </citation>
    <scope>NUCLEOTIDE SEQUENCE</scope>
    <source>
        <strain evidence="3">PacBioINE</strain>
    </source>
</reference>
<dbReference type="EC" id="2.1.1.17" evidence="3"/>
<dbReference type="InterPro" id="IPR029063">
    <property type="entry name" value="SAM-dependent_MTases_sf"/>
</dbReference>
<evidence type="ECO:0000256" key="2">
    <source>
        <dbReference type="ARBA" id="ARBA00022679"/>
    </source>
</evidence>
<dbReference type="PANTHER" id="PTHR43542">
    <property type="entry name" value="METHYLTRANSFERASE"/>
    <property type="match status" value="1"/>
</dbReference>
<evidence type="ECO:0000313" key="3">
    <source>
        <dbReference type="EMBL" id="CAA7602739.1"/>
    </source>
</evidence>
<dbReference type="Pfam" id="PF03602">
    <property type="entry name" value="Cons_hypoth95"/>
    <property type="match status" value="1"/>
</dbReference>
<dbReference type="NCBIfam" id="TIGR00095">
    <property type="entry name" value="16S rRNA (guanine(966)-N(2))-methyltransferase RsmD"/>
    <property type="match status" value="1"/>
</dbReference>
<dbReference type="EMBL" id="CDGJ01000027">
    <property type="protein sequence ID" value="CEJ06404.1"/>
    <property type="molecule type" value="Genomic_DNA"/>
</dbReference>
<dbReference type="EMBL" id="LR746496">
    <property type="protein sequence ID" value="CAA7602739.1"/>
    <property type="molecule type" value="Genomic_DNA"/>
</dbReference>
<dbReference type="SUPFAM" id="SSF53335">
    <property type="entry name" value="S-adenosyl-L-methionine-dependent methyltransferases"/>
    <property type="match status" value="1"/>
</dbReference>
<dbReference type="GO" id="GO:0003676">
    <property type="term" value="F:nucleic acid binding"/>
    <property type="evidence" value="ECO:0007669"/>
    <property type="project" value="InterPro"/>
</dbReference>
<organism evidence="3">
    <name type="scientific">Acididesulfobacillus acetoxydans</name>
    <dbReference type="NCBI Taxonomy" id="1561005"/>
    <lineage>
        <taxon>Bacteria</taxon>
        <taxon>Bacillati</taxon>
        <taxon>Bacillota</taxon>
        <taxon>Clostridia</taxon>
        <taxon>Eubacteriales</taxon>
        <taxon>Peptococcaceae</taxon>
        <taxon>Acididesulfobacillus</taxon>
    </lineage>
</organism>
<dbReference type="Gene3D" id="3.40.50.150">
    <property type="entry name" value="Vaccinia Virus protein VP39"/>
    <property type="match status" value="1"/>
</dbReference>
<dbReference type="PIRSF" id="PIRSF004553">
    <property type="entry name" value="CHP00095"/>
    <property type="match status" value="1"/>
</dbReference>
<name>A0A8S0W9N7_9FIRM</name>
<keyword evidence="2 3" id="KW-0808">Transferase</keyword>
<dbReference type="KEGG" id="aacx:DEACI_3418"/>
<dbReference type="GO" id="GO:0004608">
    <property type="term" value="F:phosphatidylethanolamine N-methyltransferase activity"/>
    <property type="evidence" value="ECO:0007669"/>
    <property type="project" value="UniProtKB-EC"/>
</dbReference>
<dbReference type="AlphaFoldDB" id="A0A8S0W9N7"/>
<dbReference type="PANTHER" id="PTHR43542:SF1">
    <property type="entry name" value="METHYLTRANSFERASE"/>
    <property type="match status" value="1"/>
</dbReference>
<sequence>MRIIAGELRGRRLRAVEGRQTRPTASKVKGAVFNVLRDKLEGAFVLDLFAGTGSLALEALSRGAKEAVLVENGRAAARVIGANIRLAGMQERVRLWCMDAFVYLREHKDPVFDLIFLDPPYRLGLVDRALAELSEPCRLHPGGVIVAETAKDESILVPKRFETRKTASYGDTVVRYLQCTDVEPGR</sequence>
<keyword evidence="1 3" id="KW-0489">Methyltransferase</keyword>
<dbReference type="InterPro" id="IPR004398">
    <property type="entry name" value="RNA_MeTrfase_RsmD"/>
</dbReference>
<evidence type="ECO:0000313" key="4">
    <source>
        <dbReference type="EMBL" id="CEJ06404.1"/>
    </source>
</evidence>
<proteinExistence type="predicted"/>
<gene>
    <name evidence="4" type="ORF">DEACI_0852</name>
    <name evidence="3" type="ORF">DEACI_3418</name>
</gene>
<dbReference type="CDD" id="cd02440">
    <property type="entry name" value="AdoMet_MTases"/>
    <property type="match status" value="1"/>
</dbReference>
<dbReference type="GO" id="GO:0031167">
    <property type="term" value="P:rRNA methylation"/>
    <property type="evidence" value="ECO:0007669"/>
    <property type="project" value="InterPro"/>
</dbReference>
<dbReference type="Proteomes" id="UP001071230">
    <property type="component" value="Unassembled WGS sequence"/>
</dbReference>
<dbReference type="RefSeq" id="WP_240986061.1">
    <property type="nucleotide sequence ID" value="NZ_CDGJ01000027.1"/>
</dbReference>
<keyword evidence="5" id="KW-1185">Reference proteome</keyword>
<dbReference type="PROSITE" id="PS00092">
    <property type="entry name" value="N6_MTASE"/>
    <property type="match status" value="1"/>
</dbReference>
<evidence type="ECO:0000313" key="5">
    <source>
        <dbReference type="Proteomes" id="UP001071230"/>
    </source>
</evidence>
<protein>
    <submittedName>
        <fullName evidence="3">Phosphatidylethanolamine N-methyltransferase</fullName>
        <ecNumber evidence="3">2.1.1.17</ecNumber>
    </submittedName>
    <submittedName>
        <fullName evidence="4">RNA methyltransferase, RsmD</fullName>
    </submittedName>
</protein>
<dbReference type="Proteomes" id="UP000836597">
    <property type="component" value="Chromosome"/>
</dbReference>
<evidence type="ECO:0000256" key="1">
    <source>
        <dbReference type="ARBA" id="ARBA00022603"/>
    </source>
</evidence>
<accession>A0A8S0W9N7</accession>
<reference evidence="4" key="1">
    <citation type="submission" date="2014-11" db="EMBL/GenBank/DDBJ databases">
        <authorList>
            <person name="Hornung B.V."/>
        </authorList>
    </citation>
    <scope>NUCLEOTIDE SEQUENCE</scope>
    <source>
        <strain evidence="4">INE</strain>
    </source>
</reference>